<dbReference type="InterPro" id="IPR002048">
    <property type="entry name" value="EF_hand_dom"/>
</dbReference>
<dbReference type="RefSeq" id="WP_008484315.1">
    <property type="nucleotide sequence ID" value="NZ_AMRI01000010.1"/>
</dbReference>
<feature type="non-terminal residue" evidence="2">
    <location>
        <position position="1"/>
    </location>
</feature>
<evidence type="ECO:0000313" key="3">
    <source>
        <dbReference type="Proteomes" id="UP000006755"/>
    </source>
</evidence>
<protein>
    <recommendedName>
        <fullName evidence="1">EF-hand domain-containing protein</fullName>
    </recommendedName>
</protein>
<keyword evidence="3" id="KW-1185">Reference proteome</keyword>
<dbReference type="STRING" id="745411.B3C1_08911"/>
<evidence type="ECO:0000313" key="2">
    <source>
        <dbReference type="EMBL" id="EKE74996.1"/>
    </source>
</evidence>
<dbReference type="PANTHER" id="PTHR41775">
    <property type="entry name" value="SECRETED PROTEIN-RELATED"/>
    <property type="match status" value="1"/>
</dbReference>
<dbReference type="eggNOG" id="COG4412">
    <property type="taxonomic scope" value="Bacteria"/>
</dbReference>
<dbReference type="GO" id="GO:0008233">
    <property type="term" value="F:peptidase activity"/>
    <property type="evidence" value="ECO:0007669"/>
    <property type="project" value="InterPro"/>
</dbReference>
<reference evidence="2 3" key="1">
    <citation type="journal article" date="2012" name="J. Bacteriol.">
        <title>Genome Sequence of Gallaecimonas xiamenensis Type Strain 3-C-1.</title>
        <authorList>
            <person name="Lai Q."/>
            <person name="Wang L."/>
            <person name="Wang W."/>
            <person name="Shao Z."/>
        </authorList>
    </citation>
    <scope>NUCLEOTIDE SEQUENCE [LARGE SCALE GENOMIC DNA]</scope>
    <source>
        <strain evidence="2 3">3-C-1</strain>
    </source>
</reference>
<dbReference type="PROSITE" id="PS00018">
    <property type="entry name" value="EF_HAND_1"/>
    <property type="match status" value="1"/>
</dbReference>
<proteinExistence type="predicted"/>
<dbReference type="GO" id="GO:0006508">
    <property type="term" value="P:proteolysis"/>
    <property type="evidence" value="ECO:0007669"/>
    <property type="project" value="InterPro"/>
</dbReference>
<organism evidence="2 3">
    <name type="scientific">Gallaecimonas xiamenensis 3-C-1</name>
    <dbReference type="NCBI Taxonomy" id="745411"/>
    <lineage>
        <taxon>Bacteria</taxon>
        <taxon>Pseudomonadati</taxon>
        <taxon>Pseudomonadota</taxon>
        <taxon>Gammaproteobacteria</taxon>
        <taxon>Enterobacterales</taxon>
        <taxon>Gallaecimonadaceae</taxon>
        <taxon>Gallaecimonas</taxon>
    </lineage>
</organism>
<dbReference type="NCBIfam" id="TIGR03296">
    <property type="entry name" value="M6dom_TIGR03296"/>
    <property type="match status" value="1"/>
</dbReference>
<dbReference type="InterPro" id="IPR018247">
    <property type="entry name" value="EF_Hand_1_Ca_BS"/>
</dbReference>
<name>K2IWY3_9GAMM</name>
<evidence type="ECO:0000259" key="1">
    <source>
        <dbReference type="PROSITE" id="PS50222"/>
    </source>
</evidence>
<dbReference type="EMBL" id="AMRI01000010">
    <property type="protein sequence ID" value="EKE74996.1"/>
    <property type="molecule type" value="Genomic_DNA"/>
</dbReference>
<dbReference type="Pfam" id="PF05547">
    <property type="entry name" value="Peptidase_M6"/>
    <property type="match status" value="1"/>
</dbReference>
<accession>K2IWY3</accession>
<dbReference type="PROSITE" id="PS50222">
    <property type="entry name" value="EF_HAND_2"/>
    <property type="match status" value="1"/>
</dbReference>
<sequence>IKKRIDGEAVEALADGTVSTQELRKIPLPPPPIIKKRFDSVEMQRSLASEPKVLDLPLLTVMVDFDDVATENDFSDLIWGQGKSLANYFNSMSGGQLRLVPAADNDGDGIVKVHLNRNHPSCGSDCSYGINGVLAQALVQADDYLDFSQYDLNGDGTLTPDELAVQFIFAGNEAATSGNPKQSIWGHTWTMPAVNLDGTRLESYSALGEKQWGHRATLGVLAHQLGHLLLGLPDLYQDDPDHAGDIGQWGLMGTGSWNMTPQDHFMGDTPAALSAWSKSYLGLLTPKALVESGNYDVATGEVQKIYLDPYLRGQQQGDYLLLDVRDRSGYDSALPDQGLLVTQVSQSGAETVSTVQLLADDAVLPGSQQQRNLRLATAQGLPSDVYLSAISDPASQMRFSLNLDGGLKGALLGHYYQGQHQEVSGSLQWQGQAPQATSRLEGIDLYAPKAGSYSLKVQGGSDSRALSWHLQPGWHRLMLDQPLSIRAGFDLQLAGPALAVEPGTQAPAGQVLAGQGEAAQLSLLLGQEAPQTTDNQQSDSQSGAGFGRWLLQVLGG</sequence>
<dbReference type="AlphaFoldDB" id="K2IWY3"/>
<feature type="domain" description="EF-hand" evidence="1">
    <location>
        <begin position="147"/>
        <end position="173"/>
    </location>
</feature>
<comment type="caution">
    <text evidence="2">The sequence shown here is derived from an EMBL/GenBank/DDBJ whole genome shotgun (WGS) entry which is preliminary data.</text>
</comment>
<dbReference type="OrthoDB" id="275270at2"/>
<dbReference type="PANTHER" id="PTHR41775:SF1">
    <property type="entry name" value="PEPTIDASE M6-LIKE DOMAIN-CONTAINING PROTEIN"/>
    <property type="match status" value="1"/>
</dbReference>
<dbReference type="InterPro" id="IPR008757">
    <property type="entry name" value="Peptidase_M6-like_domain"/>
</dbReference>
<gene>
    <name evidence="2" type="ORF">B3C1_08911</name>
</gene>
<dbReference type="Proteomes" id="UP000006755">
    <property type="component" value="Unassembled WGS sequence"/>
</dbReference>
<dbReference type="GO" id="GO:0005509">
    <property type="term" value="F:calcium ion binding"/>
    <property type="evidence" value="ECO:0007669"/>
    <property type="project" value="InterPro"/>
</dbReference>